<protein>
    <recommendedName>
        <fullName evidence="4 13">NADH-ubiquinone oxidoreductase chain 1</fullName>
        <ecNumber evidence="13">7.1.1.2</ecNumber>
    </recommendedName>
</protein>
<evidence type="ECO:0000256" key="8">
    <source>
        <dbReference type="ARBA" id="ARBA00022989"/>
    </source>
</evidence>
<keyword evidence="10 13" id="KW-0496">Mitochondrion</keyword>
<dbReference type="GO" id="GO:0005743">
    <property type="term" value="C:mitochondrial inner membrane"/>
    <property type="evidence" value="ECO:0007669"/>
    <property type="project" value="UniProtKB-SubCell"/>
</dbReference>
<evidence type="ECO:0000256" key="11">
    <source>
        <dbReference type="ARBA" id="ARBA00023136"/>
    </source>
</evidence>
<dbReference type="PROSITE" id="PS00667">
    <property type="entry name" value="COMPLEX1_ND1_1"/>
    <property type="match status" value="1"/>
</dbReference>
<evidence type="ECO:0000256" key="12">
    <source>
        <dbReference type="RuleBase" id="RU000471"/>
    </source>
</evidence>
<dbReference type="EMBL" id="MG813798">
    <property type="protein sequence ID" value="AYE84590.1"/>
    <property type="molecule type" value="Genomic_DNA"/>
</dbReference>
<feature type="transmembrane region" description="Helical" evidence="14">
    <location>
        <begin position="254"/>
        <end position="272"/>
    </location>
</feature>
<feature type="transmembrane region" description="Helical" evidence="14">
    <location>
        <begin position="75"/>
        <end position="93"/>
    </location>
</feature>
<name>A0A386T9M4_9HYME</name>
<organism evidence="15">
    <name type="scientific">Encarsia obtusiclava</name>
    <dbReference type="NCBI Taxonomy" id="2358487"/>
    <lineage>
        <taxon>Eukaryota</taxon>
        <taxon>Metazoa</taxon>
        <taxon>Ecdysozoa</taxon>
        <taxon>Arthropoda</taxon>
        <taxon>Hexapoda</taxon>
        <taxon>Insecta</taxon>
        <taxon>Pterygota</taxon>
        <taxon>Neoptera</taxon>
        <taxon>Endopterygota</taxon>
        <taxon>Hymenoptera</taxon>
        <taxon>Apocrita</taxon>
        <taxon>Proctotrupomorpha</taxon>
        <taxon>Chalcidoidea</taxon>
        <taxon>Aphelinidae</taxon>
        <taxon>Coccophaginae</taxon>
        <taxon>Encarsia</taxon>
    </lineage>
</organism>
<evidence type="ECO:0000256" key="5">
    <source>
        <dbReference type="ARBA" id="ARBA00022448"/>
    </source>
</evidence>
<feature type="transmembrane region" description="Helical" evidence="14">
    <location>
        <begin position="179"/>
        <end position="198"/>
    </location>
</feature>
<dbReference type="Pfam" id="PF00146">
    <property type="entry name" value="NADHdh"/>
    <property type="match status" value="1"/>
</dbReference>
<gene>
    <name evidence="15" type="primary">ND1</name>
</gene>
<evidence type="ECO:0000256" key="13">
    <source>
        <dbReference type="RuleBase" id="RU000473"/>
    </source>
</evidence>
<evidence type="ECO:0000256" key="10">
    <source>
        <dbReference type="ARBA" id="ARBA00023128"/>
    </source>
</evidence>
<reference evidence="15" key="1">
    <citation type="journal article" date="2018" name="Int. J. Biol. Macromol.">
        <title>The first two mitochondrial genomes of the family Aphelinidae with novel gene orders and phylogenetic implications.</title>
        <authorList>
            <person name="Zhu J.C."/>
            <person name="Tang P."/>
            <person name="Zheng B.Y."/>
            <person name="Wu Q."/>
            <person name="Wei S.J."/>
            <person name="Chen X.X."/>
        </authorList>
    </citation>
    <scope>NUCLEOTIDE SEQUENCE</scope>
</reference>
<feature type="transmembrane region" description="Helical" evidence="14">
    <location>
        <begin position="7"/>
        <end position="30"/>
    </location>
</feature>
<feature type="transmembrane region" description="Helical" evidence="14">
    <location>
        <begin position="227"/>
        <end position="249"/>
    </location>
</feature>
<evidence type="ECO:0000256" key="9">
    <source>
        <dbReference type="ARBA" id="ARBA00023075"/>
    </source>
</evidence>
<geneLocation type="mitochondrion" evidence="15"/>
<dbReference type="GO" id="GO:0009060">
    <property type="term" value="P:aerobic respiration"/>
    <property type="evidence" value="ECO:0007669"/>
    <property type="project" value="TreeGrafter"/>
</dbReference>
<sequence length="312" mass="37024">MFLNMNIYLILISLEMMVLILLSIAFLTLFERKLLGYIQIRKGCNKVGFIGLFQPFSDALKLFSKETMILLKSNYLFYLFSPMFMMMLMLFLWNNIPLISKLINYSNNLLVILCLMSLGVYGLMLAGWSSNSFYSLIGSMRSIAQTISYEVSMIFIMMNVLLMIESFNMMKFLVYQNYIMFFFMLFPLSLMFFVSLLAEMNRTPFDFAEGESELVSGFNTEYMSGSFAMIFLAEYGMIMFMMFVFMFFFMKGDIFNLLFYIFYIFMLFLVIWVRGTYPRFRYDNLMYMTWKLYLPVSMFLLMMILGLKMLLI</sequence>
<feature type="transmembrane region" description="Helical" evidence="14">
    <location>
        <begin position="292"/>
        <end position="311"/>
    </location>
</feature>
<comment type="catalytic activity">
    <reaction evidence="13">
        <text>a ubiquinone + NADH + 5 H(+)(in) = a ubiquinol + NAD(+) + 4 H(+)(out)</text>
        <dbReference type="Rhea" id="RHEA:29091"/>
        <dbReference type="Rhea" id="RHEA-COMP:9565"/>
        <dbReference type="Rhea" id="RHEA-COMP:9566"/>
        <dbReference type="ChEBI" id="CHEBI:15378"/>
        <dbReference type="ChEBI" id="CHEBI:16389"/>
        <dbReference type="ChEBI" id="CHEBI:17976"/>
        <dbReference type="ChEBI" id="CHEBI:57540"/>
        <dbReference type="ChEBI" id="CHEBI:57945"/>
        <dbReference type="EC" id="7.1.1.2"/>
    </reaction>
</comment>
<dbReference type="InterPro" id="IPR018086">
    <property type="entry name" value="NADH_UbQ_OxRdtase_su1_CS"/>
</dbReference>
<dbReference type="GO" id="GO:0008137">
    <property type="term" value="F:NADH dehydrogenase (ubiquinone) activity"/>
    <property type="evidence" value="ECO:0007669"/>
    <property type="project" value="UniProtKB-EC"/>
</dbReference>
<comment type="similarity">
    <text evidence="3 12">Belongs to the complex I subunit 1 family.</text>
</comment>
<dbReference type="AlphaFoldDB" id="A0A386T9M4"/>
<keyword evidence="6 12" id="KW-0812">Transmembrane</keyword>
<keyword evidence="7" id="KW-0999">Mitochondrion inner membrane</keyword>
<reference evidence="15" key="2">
    <citation type="submission" date="2018-01" db="EMBL/GenBank/DDBJ databases">
        <authorList>
            <person name="Gaut B.S."/>
            <person name="Morton B.R."/>
            <person name="Clegg M.T."/>
            <person name="Duvall M.R."/>
        </authorList>
    </citation>
    <scope>NUCLEOTIDE SEQUENCE</scope>
</reference>
<dbReference type="InterPro" id="IPR001694">
    <property type="entry name" value="NADH_UbQ_OxRdtase_su1/FPO"/>
</dbReference>
<evidence type="ECO:0000256" key="14">
    <source>
        <dbReference type="SAM" id="Phobius"/>
    </source>
</evidence>
<keyword evidence="11 14" id="KW-0472">Membrane</keyword>
<evidence type="ECO:0000313" key="15">
    <source>
        <dbReference type="EMBL" id="AYE84590.1"/>
    </source>
</evidence>
<dbReference type="HAMAP" id="MF_01350">
    <property type="entry name" value="NDH1_NuoH"/>
    <property type="match status" value="1"/>
</dbReference>
<keyword evidence="9 13" id="KW-0830">Ubiquinone</keyword>
<feature type="transmembrane region" description="Helical" evidence="14">
    <location>
        <begin position="147"/>
        <end position="167"/>
    </location>
</feature>
<keyword evidence="8 14" id="KW-1133">Transmembrane helix</keyword>
<accession>A0A386T9M4</accession>
<evidence type="ECO:0000256" key="1">
    <source>
        <dbReference type="ARBA" id="ARBA00003257"/>
    </source>
</evidence>
<comment type="subcellular location">
    <subcellularLocation>
        <location evidence="2 12">Mitochondrion inner membrane</location>
        <topology evidence="2 12">Multi-pass membrane protein</topology>
    </subcellularLocation>
</comment>
<keyword evidence="5" id="KW-0813">Transport</keyword>
<evidence type="ECO:0000256" key="6">
    <source>
        <dbReference type="ARBA" id="ARBA00022692"/>
    </source>
</evidence>
<comment type="function">
    <text evidence="1">Core subunit of the mitochondrial membrane respiratory chain NADH dehydrogenase (Complex I) that is believed to belong to the minimal assembly required for catalysis. Complex I functions in the transfer of electrons from NADH to the respiratory chain. The immediate electron acceptor for the enzyme is believed to be ubiquinone.</text>
</comment>
<feature type="transmembrane region" description="Helical" evidence="14">
    <location>
        <begin position="105"/>
        <end position="127"/>
    </location>
</feature>
<evidence type="ECO:0000256" key="7">
    <source>
        <dbReference type="ARBA" id="ARBA00022792"/>
    </source>
</evidence>
<dbReference type="PANTHER" id="PTHR11432">
    <property type="entry name" value="NADH DEHYDROGENASE SUBUNIT 1"/>
    <property type="match status" value="1"/>
</dbReference>
<dbReference type="EC" id="7.1.1.2" evidence="13"/>
<keyword evidence="12" id="KW-0520">NAD</keyword>
<evidence type="ECO:0000256" key="3">
    <source>
        <dbReference type="ARBA" id="ARBA00010535"/>
    </source>
</evidence>
<dbReference type="PANTHER" id="PTHR11432:SF3">
    <property type="entry name" value="NADH-UBIQUINONE OXIDOREDUCTASE CHAIN 1"/>
    <property type="match status" value="1"/>
</dbReference>
<evidence type="ECO:0000256" key="2">
    <source>
        <dbReference type="ARBA" id="ARBA00004448"/>
    </source>
</evidence>
<proteinExistence type="inferred from homology"/>
<dbReference type="PROSITE" id="PS00668">
    <property type="entry name" value="COMPLEX1_ND1_2"/>
    <property type="match status" value="1"/>
</dbReference>
<dbReference type="GO" id="GO:0003954">
    <property type="term" value="F:NADH dehydrogenase activity"/>
    <property type="evidence" value="ECO:0007669"/>
    <property type="project" value="TreeGrafter"/>
</dbReference>
<evidence type="ECO:0000256" key="4">
    <source>
        <dbReference type="ARBA" id="ARBA00021009"/>
    </source>
</evidence>